<proteinExistence type="predicted"/>
<keyword evidence="2" id="KW-0378">Hydrolase</keyword>
<evidence type="ECO:0000313" key="2">
    <source>
        <dbReference type="EMBL" id="SUV15555.1"/>
    </source>
</evidence>
<dbReference type="EMBL" id="CP019980">
    <property type="protein sequence ID" value="AVK98479.1"/>
    <property type="molecule type" value="Genomic_DNA"/>
</dbReference>
<dbReference type="PANTHER" id="PTHR11803">
    <property type="entry name" value="2-IMINOBUTANOATE/2-IMINOPROPANOATE DEAMINASE RIDA"/>
    <property type="match status" value="1"/>
</dbReference>
<dbReference type="Pfam" id="PF01042">
    <property type="entry name" value="Ribonuc_L-PSP"/>
    <property type="match status" value="1"/>
</dbReference>
<dbReference type="GO" id="GO:0019239">
    <property type="term" value="F:deaminase activity"/>
    <property type="evidence" value="ECO:0007669"/>
    <property type="project" value="TreeGrafter"/>
</dbReference>
<dbReference type="GeneID" id="48278541"/>
<evidence type="ECO:0000313" key="4">
    <source>
        <dbReference type="Proteomes" id="UP000255295"/>
    </source>
</evidence>
<dbReference type="AlphaFoldDB" id="A0A2S0K593"/>
<accession>A0A2S0K593</accession>
<name>A0A2S0K593_LYSSH</name>
<dbReference type="InterPro" id="IPR035959">
    <property type="entry name" value="RutC-like_sf"/>
</dbReference>
<dbReference type="InterPro" id="IPR006175">
    <property type="entry name" value="YjgF/YER057c/UK114"/>
</dbReference>
<dbReference type="EC" id="3.5.4.-" evidence="2"/>
<dbReference type="SUPFAM" id="SSF55298">
    <property type="entry name" value="YjgF-like"/>
    <property type="match status" value="1"/>
</dbReference>
<dbReference type="Proteomes" id="UP000238825">
    <property type="component" value="Chromosome"/>
</dbReference>
<sequence>MKKVLIEQEPIGHYTPGMISNGNLYISGQTSVDPATGKPPTGGIHAETFMALQKMEVVLQASGLTKEAVVMCRVYITSADLWADVNETYAQFFGSHKPARAIIPIKELSHGCLIELEAIAELEG</sequence>
<organism evidence="1 3">
    <name type="scientific">Lysinibacillus sphaericus</name>
    <name type="common">Bacillus sphaericus</name>
    <dbReference type="NCBI Taxonomy" id="1421"/>
    <lineage>
        <taxon>Bacteria</taxon>
        <taxon>Bacillati</taxon>
        <taxon>Bacillota</taxon>
        <taxon>Bacilli</taxon>
        <taxon>Bacillales</taxon>
        <taxon>Bacillaceae</taxon>
        <taxon>Lysinibacillus</taxon>
    </lineage>
</organism>
<reference evidence="1 3" key="1">
    <citation type="submission" date="2017-03" db="EMBL/GenBank/DDBJ databases">
        <title>The whole genome sequencing and assembly of Lysinibacillus sphaericus DSM 28T strain.</title>
        <authorList>
            <person name="Lee Y.-J."/>
            <person name="Yi H."/>
            <person name="Bahn Y.-S."/>
            <person name="Kim J.F."/>
            <person name="Lee D.-W."/>
        </authorList>
    </citation>
    <scope>NUCLEOTIDE SEQUENCE [LARGE SCALE GENOMIC DNA]</scope>
    <source>
        <strain evidence="1 3">DSM 28</strain>
    </source>
</reference>
<dbReference type="Proteomes" id="UP000255295">
    <property type="component" value="Unassembled WGS sequence"/>
</dbReference>
<dbReference type="RefSeq" id="WP_024362858.1">
    <property type="nucleotide sequence ID" value="NZ_BJNS01000015.1"/>
</dbReference>
<evidence type="ECO:0000313" key="3">
    <source>
        <dbReference type="Proteomes" id="UP000238825"/>
    </source>
</evidence>
<dbReference type="CDD" id="cd00448">
    <property type="entry name" value="YjgF_YER057c_UK114_family"/>
    <property type="match status" value="1"/>
</dbReference>
<dbReference type="Gene3D" id="3.30.1330.40">
    <property type="entry name" value="RutC-like"/>
    <property type="match status" value="1"/>
</dbReference>
<dbReference type="GO" id="GO:0005829">
    <property type="term" value="C:cytosol"/>
    <property type="evidence" value="ECO:0007669"/>
    <property type="project" value="TreeGrafter"/>
</dbReference>
<evidence type="ECO:0000313" key="1">
    <source>
        <dbReference type="EMBL" id="AVK98479.1"/>
    </source>
</evidence>
<reference evidence="2 4" key="2">
    <citation type="submission" date="2018-06" db="EMBL/GenBank/DDBJ databases">
        <authorList>
            <consortium name="Pathogen Informatics"/>
            <person name="Doyle S."/>
        </authorList>
    </citation>
    <scope>NUCLEOTIDE SEQUENCE [LARGE SCALE GENOMIC DNA]</scope>
    <source>
        <strain evidence="2 4">NCTC10338</strain>
    </source>
</reference>
<dbReference type="EMBL" id="UFSZ01000001">
    <property type="protein sequence ID" value="SUV15555.1"/>
    <property type="molecule type" value="Genomic_DNA"/>
</dbReference>
<gene>
    <name evidence="2" type="primary">yabJB</name>
    <name evidence="1" type="ORF">LS41612_20240</name>
    <name evidence="2" type="ORF">NCTC10338_00623</name>
</gene>
<dbReference type="PANTHER" id="PTHR11803:SF39">
    <property type="entry name" value="2-IMINOBUTANOATE_2-IMINOPROPANOATE DEAMINASE"/>
    <property type="match status" value="1"/>
</dbReference>
<protein>
    <submittedName>
        <fullName evidence="1">Enamine deaminase RidA</fullName>
    </submittedName>
    <submittedName>
        <fullName evidence="2">Translation initiation inhibitor</fullName>
        <ecNumber evidence="2">3.5.4.-</ecNumber>
    </submittedName>
</protein>